<gene>
    <name evidence="1" type="ORF">BDQ94DRAFT_140135</name>
</gene>
<dbReference type="GeneID" id="38133921"/>
<name>A0A3F3Q739_9EURO</name>
<organism evidence="1 2">
    <name type="scientific">Aspergillus welwitschiae</name>
    <dbReference type="NCBI Taxonomy" id="1341132"/>
    <lineage>
        <taxon>Eukaryota</taxon>
        <taxon>Fungi</taxon>
        <taxon>Dikarya</taxon>
        <taxon>Ascomycota</taxon>
        <taxon>Pezizomycotina</taxon>
        <taxon>Eurotiomycetes</taxon>
        <taxon>Eurotiomycetidae</taxon>
        <taxon>Eurotiales</taxon>
        <taxon>Aspergillaceae</taxon>
        <taxon>Aspergillus</taxon>
        <taxon>Aspergillus subgen. Circumdati</taxon>
    </lineage>
</organism>
<evidence type="ECO:0000313" key="2">
    <source>
        <dbReference type="Proteomes" id="UP000253729"/>
    </source>
</evidence>
<dbReference type="AlphaFoldDB" id="A0A3F3Q739"/>
<evidence type="ECO:0000313" key="1">
    <source>
        <dbReference type="EMBL" id="RDH35034.1"/>
    </source>
</evidence>
<dbReference type="RefSeq" id="XP_026628056.1">
    <property type="nucleotide sequence ID" value="XM_026765565.1"/>
</dbReference>
<sequence>MFFPRCRPSVTPQDGGVSFCDLTCRSPSGNGNAQASSLGWRFTPITFPYSIPPYTVPLTSSSISSIFNSPLHFEAYQHRPPEVTSHAVIPILTLKMAMDNHPNQ</sequence>
<keyword evidence="2" id="KW-1185">Reference proteome</keyword>
<proteinExistence type="predicted"/>
<accession>A0A3F3Q739</accession>
<dbReference type="Proteomes" id="UP000253729">
    <property type="component" value="Unassembled WGS sequence"/>
</dbReference>
<reference evidence="1 2" key="1">
    <citation type="submission" date="2018-07" db="EMBL/GenBank/DDBJ databases">
        <title>The genomes of Aspergillus section Nigri reveals drivers in fungal speciation.</title>
        <authorList>
            <consortium name="DOE Joint Genome Institute"/>
            <person name="Vesth T.C."/>
            <person name="Nybo J."/>
            <person name="Theobald S."/>
            <person name="Brandl J."/>
            <person name="Frisvad J.C."/>
            <person name="Nielsen K.F."/>
            <person name="Lyhne E.K."/>
            <person name="Kogle M.E."/>
            <person name="Kuo A."/>
            <person name="Riley R."/>
            <person name="Clum A."/>
            <person name="Nolan M."/>
            <person name="Lipzen A."/>
            <person name="Salamov A."/>
            <person name="Henrissat B."/>
            <person name="Wiebenga A."/>
            <person name="De vries R.P."/>
            <person name="Grigoriev I.V."/>
            <person name="Mortensen U.H."/>
            <person name="Andersen M.R."/>
            <person name="Baker S.E."/>
        </authorList>
    </citation>
    <scope>NUCLEOTIDE SEQUENCE [LARGE SCALE GENOMIC DNA]</scope>
    <source>
        <strain evidence="1 2">CBS 139.54b</strain>
    </source>
</reference>
<dbReference type="EMBL" id="KZ852041">
    <property type="protein sequence ID" value="RDH35034.1"/>
    <property type="molecule type" value="Genomic_DNA"/>
</dbReference>
<protein>
    <submittedName>
        <fullName evidence="1">Uncharacterized protein</fullName>
    </submittedName>
</protein>